<reference evidence="8 9" key="2">
    <citation type="journal article" date="2009" name="PLoS ONE">
        <title>An integrated genetic and cytogenetic map of the cucumber genome.</title>
        <authorList>
            <person name="Ren Y."/>
            <person name="Zhang Z."/>
            <person name="Liu J."/>
            <person name="Staub J.E."/>
            <person name="Han Y."/>
            <person name="Cheng Z."/>
            <person name="Li X."/>
            <person name="Lu J."/>
            <person name="Miao H."/>
            <person name="Kang H."/>
            <person name="Xie B."/>
            <person name="Gu X."/>
            <person name="Wang X."/>
            <person name="Du Y."/>
            <person name="Jin W."/>
            <person name="Huang S."/>
        </authorList>
    </citation>
    <scope>NUCLEOTIDE SEQUENCE [LARGE SCALE GENOMIC DNA]</scope>
    <source>
        <strain evidence="9">cv. 9930</strain>
    </source>
</reference>
<sequence length="400" mass="44461">MSVNFATALSVLFILFGATVSGLEYVQWEIWAVGSGPDVDQIRRGKYTARTTFLSVARQIRYNLASLHKSPSREMKQADVPTLGLFLVVLLAAATFEPISSLPSTIPAFLWSPHQRHGFSNNILEKYVDYQTISPQELAKSVLNEGGWSQLLCTGKEVKQHVDLAIIFVGSELQSDFTSSRHVDPNLMDLLKVSFSRSNFSMAFPYVAAPEKGAVEKLLISEFKQSCGHDLRISSSAFQELSSVEDESFQKLSLLPHSINDYMVSRMENKREGETELVIFSHGDFSSPEEGNPWTSESKTLSEIMTSAEHVGAKYEILYISDPFRSIRHSYVELGRFMAEGSSVNESAKSESFCDEVCQIKSSLLEGLFVGIVLLIILLSGLCCMMGIDTPTRFETPQDS</sequence>
<feature type="domain" description="V-type proton ATPase subunit S1/VOA1 transmembrane" evidence="7">
    <location>
        <begin position="364"/>
        <end position="395"/>
    </location>
</feature>
<dbReference type="STRING" id="3659.A0A0A0KB93"/>
<reference evidence="8 9" key="3">
    <citation type="journal article" date="2010" name="BMC Genomics">
        <title>Transcriptome sequencing and comparative analysis of cucumber flowers with different sex types.</title>
        <authorList>
            <person name="Guo S."/>
            <person name="Zheng Y."/>
            <person name="Joung J.G."/>
            <person name="Liu S."/>
            <person name="Zhang Z."/>
            <person name="Crasta O.R."/>
            <person name="Sobral B.W."/>
            <person name="Xu Y."/>
            <person name="Huang S."/>
            <person name="Fei Z."/>
        </authorList>
    </citation>
    <scope>NUCLEOTIDE SEQUENCE [LARGE SCALE GENOMIC DNA]</scope>
    <source>
        <strain evidence="9">cv. 9930</strain>
    </source>
</reference>
<dbReference type="Pfam" id="PF20520">
    <property type="entry name" value="Ac45-VOA1_TM"/>
    <property type="match status" value="1"/>
</dbReference>
<evidence type="ECO:0000256" key="2">
    <source>
        <dbReference type="ARBA" id="ARBA00022692"/>
    </source>
</evidence>
<dbReference type="PANTHER" id="PTHR35285:SF1">
    <property type="entry name" value="2-C-METHYL-D-ERYTHRITOL 4-PHOSPHATE CYTIDYLYLTRANSFERASE"/>
    <property type="match status" value="1"/>
</dbReference>
<dbReference type="OMA" id="FSMAYPY"/>
<keyword evidence="6" id="KW-0732">Signal</keyword>
<dbReference type="Proteomes" id="UP000029981">
    <property type="component" value="Chromosome 6"/>
</dbReference>
<name>A0A0A0KB93_CUCSA</name>
<keyword evidence="9" id="KW-1185">Reference proteome</keyword>
<organism evidence="8 9">
    <name type="scientific">Cucumis sativus</name>
    <name type="common">Cucumber</name>
    <dbReference type="NCBI Taxonomy" id="3659"/>
    <lineage>
        <taxon>Eukaryota</taxon>
        <taxon>Viridiplantae</taxon>
        <taxon>Streptophyta</taxon>
        <taxon>Embryophyta</taxon>
        <taxon>Tracheophyta</taxon>
        <taxon>Spermatophyta</taxon>
        <taxon>Magnoliopsida</taxon>
        <taxon>eudicotyledons</taxon>
        <taxon>Gunneridae</taxon>
        <taxon>Pentapetalae</taxon>
        <taxon>rosids</taxon>
        <taxon>fabids</taxon>
        <taxon>Cucurbitales</taxon>
        <taxon>Cucurbitaceae</taxon>
        <taxon>Benincaseae</taxon>
        <taxon>Cucumis</taxon>
    </lineage>
</organism>
<evidence type="ECO:0000256" key="1">
    <source>
        <dbReference type="ARBA" id="ARBA00004167"/>
    </source>
</evidence>
<dbReference type="EMBL" id="CM002927">
    <property type="protein sequence ID" value="KGN46109.1"/>
    <property type="molecule type" value="Genomic_DNA"/>
</dbReference>
<reference evidence="8 9" key="4">
    <citation type="journal article" date="2011" name="BMC Genomics">
        <title>RNA-Seq improves annotation of protein-coding genes in the cucumber genome.</title>
        <authorList>
            <person name="Li Z."/>
            <person name="Zhang Z."/>
            <person name="Yan P."/>
            <person name="Huang S."/>
            <person name="Fei Z."/>
            <person name="Lin K."/>
        </authorList>
    </citation>
    <scope>NUCLEOTIDE SEQUENCE [LARGE SCALE GENOMIC DNA]</scope>
    <source>
        <strain evidence="9">cv. 9930</strain>
    </source>
</reference>
<dbReference type="InterPro" id="IPR046756">
    <property type="entry name" value="VAS1/VOA1_TM"/>
</dbReference>
<keyword evidence="2 5" id="KW-0812">Transmembrane</keyword>
<dbReference type="GO" id="GO:0016020">
    <property type="term" value="C:membrane"/>
    <property type="evidence" value="ECO:0007669"/>
    <property type="project" value="UniProtKB-SubCell"/>
</dbReference>
<proteinExistence type="predicted"/>
<evidence type="ECO:0000256" key="6">
    <source>
        <dbReference type="SAM" id="SignalP"/>
    </source>
</evidence>
<keyword evidence="3 5" id="KW-1133">Transmembrane helix</keyword>
<feature type="signal peptide" evidence="6">
    <location>
        <begin position="1"/>
        <end position="22"/>
    </location>
</feature>
<reference evidence="8 9" key="1">
    <citation type="journal article" date="2009" name="Nat. Genet.">
        <title>The genome of the cucumber, Cucumis sativus L.</title>
        <authorList>
            <person name="Huang S."/>
            <person name="Li R."/>
            <person name="Zhang Z."/>
            <person name="Li L."/>
            <person name="Gu X."/>
            <person name="Fan W."/>
            <person name="Lucas W.J."/>
            <person name="Wang X."/>
            <person name="Xie B."/>
            <person name="Ni P."/>
            <person name="Ren Y."/>
            <person name="Zhu H."/>
            <person name="Li J."/>
            <person name="Lin K."/>
            <person name="Jin W."/>
            <person name="Fei Z."/>
            <person name="Li G."/>
            <person name="Staub J."/>
            <person name="Kilian A."/>
            <person name="van der Vossen E.A."/>
            <person name="Wu Y."/>
            <person name="Guo J."/>
            <person name="He J."/>
            <person name="Jia Z."/>
            <person name="Ren Y."/>
            <person name="Tian G."/>
            <person name="Lu Y."/>
            <person name="Ruan J."/>
            <person name="Qian W."/>
            <person name="Wang M."/>
            <person name="Huang Q."/>
            <person name="Li B."/>
            <person name="Xuan Z."/>
            <person name="Cao J."/>
            <person name="Asan"/>
            <person name="Wu Z."/>
            <person name="Zhang J."/>
            <person name="Cai Q."/>
            <person name="Bai Y."/>
            <person name="Zhao B."/>
            <person name="Han Y."/>
            <person name="Li Y."/>
            <person name="Li X."/>
            <person name="Wang S."/>
            <person name="Shi Q."/>
            <person name="Liu S."/>
            <person name="Cho W.K."/>
            <person name="Kim J.Y."/>
            <person name="Xu Y."/>
            <person name="Heller-Uszynska K."/>
            <person name="Miao H."/>
            <person name="Cheng Z."/>
            <person name="Zhang S."/>
            <person name="Wu J."/>
            <person name="Yang Y."/>
            <person name="Kang H."/>
            <person name="Li M."/>
            <person name="Liang H."/>
            <person name="Ren X."/>
            <person name="Shi Z."/>
            <person name="Wen M."/>
            <person name="Jian M."/>
            <person name="Yang H."/>
            <person name="Zhang G."/>
            <person name="Yang Z."/>
            <person name="Chen R."/>
            <person name="Liu S."/>
            <person name="Li J."/>
            <person name="Ma L."/>
            <person name="Liu H."/>
            <person name="Zhou Y."/>
            <person name="Zhao J."/>
            <person name="Fang X."/>
            <person name="Li G."/>
            <person name="Fang L."/>
            <person name="Li Y."/>
            <person name="Liu D."/>
            <person name="Zheng H."/>
            <person name="Zhang Y."/>
            <person name="Qin N."/>
            <person name="Li Z."/>
            <person name="Yang G."/>
            <person name="Yang S."/>
            <person name="Bolund L."/>
            <person name="Kristiansen K."/>
            <person name="Zheng H."/>
            <person name="Li S."/>
            <person name="Zhang X."/>
            <person name="Yang H."/>
            <person name="Wang J."/>
            <person name="Sun R."/>
            <person name="Zhang B."/>
            <person name="Jiang S."/>
            <person name="Wang J."/>
            <person name="Du Y."/>
            <person name="Li S."/>
        </authorList>
    </citation>
    <scope>NUCLEOTIDE SEQUENCE [LARGE SCALE GENOMIC DNA]</scope>
    <source>
        <strain evidence="9">cv. 9930</strain>
    </source>
</reference>
<evidence type="ECO:0000313" key="8">
    <source>
        <dbReference type="EMBL" id="KGN46109.1"/>
    </source>
</evidence>
<evidence type="ECO:0000259" key="7">
    <source>
        <dbReference type="Pfam" id="PF20520"/>
    </source>
</evidence>
<evidence type="ECO:0000256" key="3">
    <source>
        <dbReference type="ARBA" id="ARBA00022989"/>
    </source>
</evidence>
<evidence type="ECO:0000313" key="9">
    <source>
        <dbReference type="Proteomes" id="UP000029981"/>
    </source>
</evidence>
<comment type="subcellular location">
    <subcellularLocation>
        <location evidence="1">Membrane</location>
        <topology evidence="1">Single-pass membrane protein</topology>
    </subcellularLocation>
</comment>
<gene>
    <name evidence="8" type="ORF">Csa_6G053330</name>
</gene>
<dbReference type="Gramene" id="KGN46109">
    <property type="protein sequence ID" value="KGN46109"/>
    <property type="gene ID" value="Csa_6G053330"/>
</dbReference>
<feature type="chain" id="PRO_5001972000" description="V-type proton ATPase subunit S1/VOA1 transmembrane domain-containing protein" evidence="6">
    <location>
        <begin position="23"/>
        <end position="400"/>
    </location>
</feature>
<evidence type="ECO:0000256" key="4">
    <source>
        <dbReference type="ARBA" id="ARBA00023136"/>
    </source>
</evidence>
<dbReference type="eggNOG" id="ENOG502QW89">
    <property type="taxonomic scope" value="Eukaryota"/>
</dbReference>
<evidence type="ECO:0000256" key="5">
    <source>
        <dbReference type="SAM" id="Phobius"/>
    </source>
</evidence>
<protein>
    <recommendedName>
        <fullName evidence="7">V-type proton ATPase subunit S1/VOA1 transmembrane domain-containing protein</fullName>
    </recommendedName>
</protein>
<keyword evidence="4 5" id="KW-0472">Membrane</keyword>
<feature type="transmembrane region" description="Helical" evidence="5">
    <location>
        <begin position="368"/>
        <end position="388"/>
    </location>
</feature>
<dbReference type="AlphaFoldDB" id="A0A0A0KB93"/>
<accession>A0A0A0KB93</accession>
<dbReference type="PANTHER" id="PTHR35285">
    <property type="entry name" value="2-C-METHYL-D-ERYTHRITOL 4-PHOSPHATE CYTIDYLYLTRANSFERASE"/>
    <property type="match status" value="1"/>
</dbReference>